<dbReference type="SMART" id="SM00822">
    <property type="entry name" value="PKS_KR"/>
    <property type="match status" value="1"/>
</dbReference>
<gene>
    <name evidence="3" type="ORF">SAMN04488135_12110</name>
</gene>
<dbReference type="PANTHER" id="PTHR42879:SF6">
    <property type="entry name" value="NADPH-DEPENDENT REDUCTASE BACG"/>
    <property type="match status" value="1"/>
</dbReference>
<accession>A0A1M6A4A0</accession>
<comment type="similarity">
    <text evidence="1">Belongs to the short-chain dehydrogenases/reductases (SDR) family.</text>
</comment>
<dbReference type="InterPro" id="IPR057326">
    <property type="entry name" value="KR_dom"/>
</dbReference>
<dbReference type="PRINTS" id="PR00080">
    <property type="entry name" value="SDRFAMILY"/>
</dbReference>
<dbReference type="AlphaFoldDB" id="A0A1M6A4A0"/>
<keyword evidence="4" id="KW-1185">Reference proteome</keyword>
<dbReference type="NCBIfam" id="NF004779">
    <property type="entry name" value="PRK06125.1"/>
    <property type="match status" value="1"/>
</dbReference>
<dbReference type="InterPro" id="IPR050259">
    <property type="entry name" value="SDR"/>
</dbReference>
<proteinExistence type="inferred from homology"/>
<organism evidence="3 4">
    <name type="scientific">Pollutimonas bauzanensis</name>
    <dbReference type="NCBI Taxonomy" id="658167"/>
    <lineage>
        <taxon>Bacteria</taxon>
        <taxon>Pseudomonadati</taxon>
        <taxon>Pseudomonadota</taxon>
        <taxon>Betaproteobacteria</taxon>
        <taxon>Burkholderiales</taxon>
        <taxon>Alcaligenaceae</taxon>
        <taxon>Pollutimonas</taxon>
    </lineage>
</organism>
<dbReference type="STRING" id="658167.SAMN04488135_12110"/>
<dbReference type="RefSeq" id="WP_073109388.1">
    <property type="nucleotide sequence ID" value="NZ_FQXE01000021.1"/>
</dbReference>
<dbReference type="Gene3D" id="3.40.50.720">
    <property type="entry name" value="NAD(P)-binding Rossmann-like Domain"/>
    <property type="match status" value="1"/>
</dbReference>
<name>A0A1M6A4A0_9BURK</name>
<dbReference type="EMBL" id="FQXE01000021">
    <property type="protein sequence ID" value="SHI31276.1"/>
    <property type="molecule type" value="Genomic_DNA"/>
</dbReference>
<evidence type="ECO:0000313" key="3">
    <source>
        <dbReference type="EMBL" id="SHI31276.1"/>
    </source>
</evidence>
<dbReference type="Proteomes" id="UP000184226">
    <property type="component" value="Unassembled WGS sequence"/>
</dbReference>
<dbReference type="SUPFAM" id="SSF51735">
    <property type="entry name" value="NAD(P)-binding Rossmann-fold domains"/>
    <property type="match status" value="1"/>
</dbReference>
<dbReference type="PRINTS" id="PR00081">
    <property type="entry name" value="GDHRDH"/>
</dbReference>
<dbReference type="InterPro" id="IPR002347">
    <property type="entry name" value="SDR_fam"/>
</dbReference>
<evidence type="ECO:0000313" key="4">
    <source>
        <dbReference type="Proteomes" id="UP000184226"/>
    </source>
</evidence>
<evidence type="ECO:0000259" key="2">
    <source>
        <dbReference type="SMART" id="SM00822"/>
    </source>
</evidence>
<dbReference type="Pfam" id="PF13561">
    <property type="entry name" value="adh_short_C2"/>
    <property type="match status" value="1"/>
</dbReference>
<sequence length="258" mass="26700">MDLGLRGSTALVTGASRGIGFAIAEALAQEGCNLVMAARHDVSAREAAEDIAERFHVDARSIGADLSNKAGIERLLENAGGIDILVNNAGAIPVGALGEIPTALAREALELKLFAYMQLAQLIFSGMRSRGRGVILNVIGTAGERPRAGYAVGSMANAALIAMTRALGLQGSACGVRVIGLHPGATRSERKLAQLEQRALVQFGDKSQWPSLAKAYPYGRLAEPAEIGACAAFLCSGMASYINATCLTVDGGATDSMV</sequence>
<reference evidence="3 4" key="1">
    <citation type="submission" date="2016-11" db="EMBL/GenBank/DDBJ databases">
        <authorList>
            <person name="Jaros S."/>
            <person name="Januszkiewicz K."/>
            <person name="Wedrychowicz H."/>
        </authorList>
    </citation>
    <scope>NUCLEOTIDE SEQUENCE [LARGE SCALE GENOMIC DNA]</scope>
    <source>
        <strain evidence="3 4">CGMCC 1.10190</strain>
    </source>
</reference>
<feature type="domain" description="Ketoreductase" evidence="2">
    <location>
        <begin position="8"/>
        <end position="182"/>
    </location>
</feature>
<evidence type="ECO:0000256" key="1">
    <source>
        <dbReference type="ARBA" id="ARBA00006484"/>
    </source>
</evidence>
<dbReference type="OrthoDB" id="9803333at2"/>
<protein>
    <submittedName>
        <fullName evidence="3">Short-chain dehydrogenase</fullName>
    </submittedName>
</protein>
<dbReference type="InterPro" id="IPR036291">
    <property type="entry name" value="NAD(P)-bd_dom_sf"/>
</dbReference>
<dbReference type="PANTHER" id="PTHR42879">
    <property type="entry name" value="3-OXOACYL-(ACYL-CARRIER-PROTEIN) REDUCTASE"/>
    <property type="match status" value="1"/>
</dbReference>